<dbReference type="Proteomes" id="UP001652625">
    <property type="component" value="Chromosome 11"/>
</dbReference>
<protein>
    <submittedName>
        <fullName evidence="9">HIG1 domain family member 1A, mitochondrial isoform X2</fullName>
    </submittedName>
</protein>
<dbReference type="PROSITE" id="PS51503">
    <property type="entry name" value="HIG1"/>
    <property type="match status" value="1"/>
</dbReference>
<dbReference type="GeneID" id="124813410"/>
<feature type="transmembrane region" description="Helical" evidence="6">
    <location>
        <begin position="70"/>
        <end position="89"/>
    </location>
</feature>
<feature type="transmembrane region" description="Helical" evidence="6">
    <location>
        <begin position="33"/>
        <end position="50"/>
    </location>
</feature>
<dbReference type="PANTHER" id="PTHR12297:SF3">
    <property type="entry name" value="HIG1 DOMAIN FAMILY MEMBER 1A"/>
    <property type="match status" value="1"/>
</dbReference>
<dbReference type="RefSeq" id="XP_065666384.1">
    <property type="nucleotide sequence ID" value="XM_065810312.1"/>
</dbReference>
<gene>
    <name evidence="9" type="primary">LOC124813410</name>
</gene>
<keyword evidence="5 6" id="KW-0472">Membrane</keyword>
<evidence type="ECO:0000256" key="6">
    <source>
        <dbReference type="SAM" id="Phobius"/>
    </source>
</evidence>
<dbReference type="Gene3D" id="6.10.140.1320">
    <property type="match status" value="1"/>
</dbReference>
<sequence>MSKGPSESRYWRPDNDEVSNSEKLLEKAKKSPFIPIGIAGFIAALAIGAYGYRNRDPYMTTSRYLMRLRVISQSMVVGAICVGLGYQIYNEHKDKK</sequence>
<dbReference type="Pfam" id="PF04588">
    <property type="entry name" value="HIG_1_N"/>
    <property type="match status" value="1"/>
</dbReference>
<keyword evidence="8" id="KW-1185">Reference proteome</keyword>
<keyword evidence="2 6" id="KW-0812">Transmembrane</keyword>
<reference evidence="9" key="1">
    <citation type="submission" date="2025-08" db="UniProtKB">
        <authorList>
            <consortium name="RefSeq"/>
        </authorList>
    </citation>
    <scope>IDENTIFICATION</scope>
</reference>
<keyword evidence="4" id="KW-0496">Mitochondrion</keyword>
<accession>A0ABM4CWR3</accession>
<evidence type="ECO:0000313" key="8">
    <source>
        <dbReference type="Proteomes" id="UP001652625"/>
    </source>
</evidence>
<proteinExistence type="predicted"/>
<keyword evidence="3 6" id="KW-1133">Transmembrane helix</keyword>
<evidence type="ECO:0000256" key="2">
    <source>
        <dbReference type="ARBA" id="ARBA00022692"/>
    </source>
</evidence>
<dbReference type="PANTHER" id="PTHR12297">
    <property type="entry name" value="HYPOXIA-INDUCBILE GENE 1 HIG1 -RELATED"/>
    <property type="match status" value="1"/>
</dbReference>
<dbReference type="InterPro" id="IPR007667">
    <property type="entry name" value="Hypoxia_induced_domain"/>
</dbReference>
<evidence type="ECO:0000256" key="4">
    <source>
        <dbReference type="ARBA" id="ARBA00023128"/>
    </source>
</evidence>
<evidence type="ECO:0000256" key="1">
    <source>
        <dbReference type="ARBA" id="ARBA00004325"/>
    </source>
</evidence>
<evidence type="ECO:0000259" key="7">
    <source>
        <dbReference type="PROSITE" id="PS51503"/>
    </source>
</evidence>
<evidence type="ECO:0000313" key="9">
    <source>
        <dbReference type="RefSeq" id="XP_065666384.1"/>
    </source>
</evidence>
<organism evidence="8 9">
    <name type="scientific">Hydra vulgaris</name>
    <name type="common">Hydra</name>
    <name type="synonym">Hydra attenuata</name>
    <dbReference type="NCBI Taxonomy" id="6087"/>
    <lineage>
        <taxon>Eukaryota</taxon>
        <taxon>Metazoa</taxon>
        <taxon>Cnidaria</taxon>
        <taxon>Hydrozoa</taxon>
        <taxon>Hydroidolina</taxon>
        <taxon>Anthoathecata</taxon>
        <taxon>Aplanulata</taxon>
        <taxon>Hydridae</taxon>
        <taxon>Hydra</taxon>
    </lineage>
</organism>
<feature type="domain" description="HIG1" evidence="7">
    <location>
        <begin position="5"/>
        <end position="96"/>
    </location>
</feature>
<name>A0ABM4CWR3_HYDVU</name>
<evidence type="ECO:0000256" key="5">
    <source>
        <dbReference type="ARBA" id="ARBA00023136"/>
    </source>
</evidence>
<dbReference type="InterPro" id="IPR050355">
    <property type="entry name" value="RCF1"/>
</dbReference>
<comment type="subcellular location">
    <subcellularLocation>
        <location evidence="1">Mitochondrion membrane</location>
    </subcellularLocation>
</comment>
<evidence type="ECO:0000256" key="3">
    <source>
        <dbReference type="ARBA" id="ARBA00022989"/>
    </source>
</evidence>